<gene>
    <name evidence="11" type="ORF">LIER_31045</name>
</gene>
<sequence>MKNSKPIPIGSLLDPETNDGEEYTSLSELLKDFTDIPNIDQAWTFASNCEEQGPSVMFSVSQANLMLNKKRKYVLSSHIFNGSDNFASFQWAPFPIEMTCVSAMVPSPSGSKLLVVRNTETDSTTSFAIWNPSQVEKEFHIPQSTHGSLYTDEWFGGISWNHDETLIAYVAEEPIPKQPTFSCSGFHSGSSKDENCGSWKGQGEWDEDWGETYGQRRLPALFVINVNSGEVCSVEGIGRSLSVGQVIWSPSKDIPHLVFVGWPSDGRKLGIKYCTSRRCALYAIRAPFSGVDPKEASLITITPDTSSAFFPRFSPDGKFLVFLSAKSAVDSGAHVATNSLHRFEWPADGELEQSAKIFDVVPIVMRVNDFCFPGLYCTNILSNPWLQDGSTMILSSAWGSTQAILAINILSGVLQRVNPGNSILSWNILAVYQDNIIAECSSPVDVPKIKYGVKASIADNWSWQDVSNPICKCSEKVKTLISTRLCSIIKIPVKDGSDSCSKGSSKPFEAIFVSSKSQKTPASDPLIVVIHGGPHSVSLSTFSKSFAFLFSIGYSLLIVNYRGSLGFGEEALQSIPGKIGSQDVEDVFTAIDYVVDMGLANPSKIAVTGNSHGGFLAAHLISQAPDKFAAAVPRNPVCNFALMVGTCDIPDWCYVESFGCEAKSYFTEAPSAEHLVHFYEKSPISLIHKVKTPTLFLLGAKDLRVPVSNGLQYARALREKGVEVRVIMFPDDEHALERPCSEFEGFLNMAMWFNKYCK</sequence>
<organism evidence="11 12">
    <name type="scientific">Lithospermum erythrorhizon</name>
    <name type="common">Purple gromwell</name>
    <name type="synonym">Lithospermum officinale var. erythrorhizon</name>
    <dbReference type="NCBI Taxonomy" id="34254"/>
    <lineage>
        <taxon>Eukaryota</taxon>
        <taxon>Viridiplantae</taxon>
        <taxon>Streptophyta</taxon>
        <taxon>Embryophyta</taxon>
        <taxon>Tracheophyta</taxon>
        <taxon>Spermatophyta</taxon>
        <taxon>Magnoliopsida</taxon>
        <taxon>eudicotyledons</taxon>
        <taxon>Gunneridae</taxon>
        <taxon>Pentapetalae</taxon>
        <taxon>asterids</taxon>
        <taxon>lamiids</taxon>
        <taxon>Boraginales</taxon>
        <taxon>Boraginaceae</taxon>
        <taxon>Boraginoideae</taxon>
        <taxon>Lithospermeae</taxon>
        <taxon>Lithospermum</taxon>
    </lineage>
</organism>
<accession>A0AAV3RRQ2</accession>
<comment type="caution">
    <text evidence="11">The sequence shown here is derived from an EMBL/GenBank/DDBJ whole genome shotgun (WGS) entry which is preliminary data.</text>
</comment>
<comment type="similarity">
    <text evidence="3">Belongs to the peptidase S9C family.</text>
</comment>
<evidence type="ECO:0000256" key="4">
    <source>
        <dbReference type="ARBA" id="ARBA00011881"/>
    </source>
</evidence>
<keyword evidence="7" id="KW-0378">Hydrolase</keyword>
<evidence type="ECO:0000313" key="12">
    <source>
        <dbReference type="Proteomes" id="UP001454036"/>
    </source>
</evidence>
<feature type="region of interest" description="Disordered" evidence="8">
    <location>
        <begin position="1"/>
        <end position="20"/>
    </location>
</feature>
<dbReference type="Gene3D" id="3.40.50.1820">
    <property type="entry name" value="alpha/beta hydrolase"/>
    <property type="match status" value="1"/>
</dbReference>
<dbReference type="Pfam" id="PF19283">
    <property type="entry name" value="APEH_N"/>
    <property type="match status" value="1"/>
</dbReference>
<comment type="subcellular location">
    <subcellularLocation>
        <location evidence="2">Cytoplasm</location>
    </subcellularLocation>
</comment>
<dbReference type="Proteomes" id="UP001454036">
    <property type="component" value="Unassembled WGS sequence"/>
</dbReference>
<dbReference type="InterPro" id="IPR045550">
    <property type="entry name" value="AARE_N"/>
</dbReference>
<evidence type="ECO:0000256" key="1">
    <source>
        <dbReference type="ARBA" id="ARBA00000721"/>
    </source>
</evidence>
<evidence type="ECO:0000259" key="10">
    <source>
        <dbReference type="Pfam" id="PF19283"/>
    </source>
</evidence>
<feature type="domain" description="Acylamino-acid-releasing enzyme N-terminal" evidence="10">
    <location>
        <begin position="17"/>
        <end position="478"/>
    </location>
</feature>
<evidence type="ECO:0000259" key="9">
    <source>
        <dbReference type="Pfam" id="PF00326"/>
    </source>
</evidence>
<dbReference type="SUPFAM" id="SSF82171">
    <property type="entry name" value="DPP6 N-terminal domain-like"/>
    <property type="match status" value="1"/>
</dbReference>
<dbReference type="Pfam" id="PF00326">
    <property type="entry name" value="Peptidase_S9"/>
    <property type="match status" value="1"/>
</dbReference>
<dbReference type="GO" id="GO:0005737">
    <property type="term" value="C:cytoplasm"/>
    <property type="evidence" value="ECO:0007669"/>
    <property type="project" value="UniProtKB-SubCell"/>
</dbReference>
<dbReference type="GO" id="GO:0004252">
    <property type="term" value="F:serine-type endopeptidase activity"/>
    <property type="evidence" value="ECO:0007669"/>
    <property type="project" value="InterPro"/>
</dbReference>
<reference evidence="11 12" key="1">
    <citation type="submission" date="2024-01" db="EMBL/GenBank/DDBJ databases">
        <title>The complete chloroplast genome sequence of Lithospermum erythrorhizon: insights into the phylogenetic relationship among Boraginaceae species and the maternal lineages of purple gromwells.</title>
        <authorList>
            <person name="Okada T."/>
            <person name="Watanabe K."/>
        </authorList>
    </citation>
    <scope>NUCLEOTIDE SEQUENCE [LARGE SCALE GENOMIC DNA]</scope>
</reference>
<proteinExistence type="inferred from homology"/>
<dbReference type="InterPro" id="IPR002471">
    <property type="entry name" value="Pept_S9_AS"/>
</dbReference>
<comment type="catalytic activity">
    <reaction evidence="1">
        <text>Cleavage of an N-acetyl or N-formyl amino acid from the N-terminus of a polypeptide.</text>
        <dbReference type="EC" id="3.4.19.1"/>
    </reaction>
</comment>
<evidence type="ECO:0000256" key="6">
    <source>
        <dbReference type="ARBA" id="ARBA00022490"/>
    </source>
</evidence>
<comment type="subunit">
    <text evidence="4">Homotetramer.</text>
</comment>
<dbReference type="GO" id="GO:0006508">
    <property type="term" value="P:proteolysis"/>
    <property type="evidence" value="ECO:0007669"/>
    <property type="project" value="UniProtKB-KW"/>
</dbReference>
<dbReference type="InterPro" id="IPR001375">
    <property type="entry name" value="Peptidase_S9_cat"/>
</dbReference>
<dbReference type="PANTHER" id="PTHR42776">
    <property type="entry name" value="SERINE PEPTIDASE S9 FAMILY MEMBER"/>
    <property type="match status" value="1"/>
</dbReference>
<evidence type="ECO:0000256" key="5">
    <source>
        <dbReference type="ARBA" id="ARBA00012917"/>
    </source>
</evidence>
<keyword evidence="6" id="KW-0963">Cytoplasm</keyword>
<evidence type="ECO:0000256" key="3">
    <source>
        <dbReference type="ARBA" id="ARBA00010040"/>
    </source>
</evidence>
<dbReference type="GO" id="GO:0008242">
    <property type="term" value="F:omega peptidase activity"/>
    <property type="evidence" value="ECO:0007669"/>
    <property type="project" value="UniProtKB-EC"/>
</dbReference>
<dbReference type="PANTHER" id="PTHR42776:SF4">
    <property type="entry name" value="ACYLAMINO-ACID-RELEASING ENZYME"/>
    <property type="match status" value="1"/>
</dbReference>
<dbReference type="FunFam" id="3.40.50.1820:FF:000146">
    <property type="entry name" value="Acylamino-acid-releasing enzyme"/>
    <property type="match status" value="1"/>
</dbReference>
<dbReference type="SUPFAM" id="SSF53474">
    <property type="entry name" value="alpha/beta-Hydrolases"/>
    <property type="match status" value="1"/>
</dbReference>
<evidence type="ECO:0000256" key="8">
    <source>
        <dbReference type="SAM" id="MobiDB-lite"/>
    </source>
</evidence>
<dbReference type="InterPro" id="IPR029058">
    <property type="entry name" value="AB_hydrolase_fold"/>
</dbReference>
<evidence type="ECO:0000256" key="2">
    <source>
        <dbReference type="ARBA" id="ARBA00004496"/>
    </source>
</evidence>
<evidence type="ECO:0000313" key="11">
    <source>
        <dbReference type="EMBL" id="GAA0183674.1"/>
    </source>
</evidence>
<keyword evidence="11" id="KW-0645">Protease</keyword>
<evidence type="ECO:0000256" key="7">
    <source>
        <dbReference type="ARBA" id="ARBA00022801"/>
    </source>
</evidence>
<keyword evidence="12" id="KW-1185">Reference proteome</keyword>
<dbReference type="EMBL" id="BAABME010011382">
    <property type="protein sequence ID" value="GAA0183674.1"/>
    <property type="molecule type" value="Genomic_DNA"/>
</dbReference>
<dbReference type="AlphaFoldDB" id="A0AAV3RRQ2"/>
<name>A0AAV3RRQ2_LITER</name>
<feature type="domain" description="Peptidase S9 prolyl oligopeptidase catalytic" evidence="9">
    <location>
        <begin position="541"/>
        <end position="757"/>
    </location>
</feature>
<dbReference type="PROSITE" id="PS00708">
    <property type="entry name" value="PRO_ENDOPEP_SER"/>
    <property type="match status" value="1"/>
</dbReference>
<protein>
    <recommendedName>
        <fullName evidence="5">acylaminoacyl-peptidase</fullName>
        <ecNumber evidence="5">3.4.19.1</ecNumber>
    </recommendedName>
</protein>
<dbReference type="EC" id="3.4.19.1" evidence="5"/>